<dbReference type="EMBL" id="VRMN01000002">
    <property type="protein sequence ID" value="KAA8496624.1"/>
    <property type="molecule type" value="Genomic_DNA"/>
</dbReference>
<sequence length="171" mass="18727">MFHALSPMWRGAAKCWARALPTLSKTSSLPSRFFSEWKLGKLNHIAIATTDVNKAGAFYRDVLGATVSPVQPLPEHGVSVVFVELQNKSKIELLEPLGDTSPIQNFLSKNPGGGVHHICLEVSDIAKAVAHLRKQNVRTLTETTKIGAHGKPVMFLHPKDCNGVLIEIEQE</sequence>
<reference evidence="12" key="1">
    <citation type="journal article" date="2019" name="Nat. Commun.">
        <title>Expansion of phycobilisome linker gene families in mesophilic red algae.</title>
        <authorList>
            <person name="Lee J."/>
            <person name="Kim D."/>
            <person name="Bhattacharya D."/>
            <person name="Yoon H.S."/>
        </authorList>
    </citation>
    <scope>NUCLEOTIDE SEQUENCE [LARGE SCALE GENOMIC DNA]</scope>
    <source>
        <strain evidence="12">CCMP 1328</strain>
    </source>
</reference>
<dbReference type="InterPro" id="IPR051785">
    <property type="entry name" value="MMCE/EMCE_epimerase"/>
</dbReference>
<dbReference type="AlphaFoldDB" id="A0A5J4Z135"/>
<dbReference type="OMA" id="IHHICYE"/>
<accession>A0A5J4Z135</accession>
<dbReference type="GO" id="GO:0004493">
    <property type="term" value="F:methylmalonyl-CoA epimerase activity"/>
    <property type="evidence" value="ECO:0007669"/>
    <property type="project" value="UniProtKB-EC"/>
</dbReference>
<evidence type="ECO:0000256" key="3">
    <source>
        <dbReference type="ARBA" id="ARBA00023235"/>
    </source>
</evidence>
<evidence type="ECO:0000256" key="8">
    <source>
        <dbReference type="ARBA" id="ARBA00071337"/>
    </source>
</evidence>
<dbReference type="GO" id="GO:0046491">
    <property type="term" value="P:L-methylmalonyl-CoA metabolic process"/>
    <property type="evidence" value="ECO:0007669"/>
    <property type="project" value="TreeGrafter"/>
</dbReference>
<gene>
    <name evidence="11" type="ORF">FVE85_0353</name>
</gene>
<keyword evidence="4" id="KW-0170">Cobalt</keyword>
<evidence type="ECO:0000313" key="11">
    <source>
        <dbReference type="EMBL" id="KAA8496624.1"/>
    </source>
</evidence>
<dbReference type="Gene3D" id="3.10.180.10">
    <property type="entry name" value="2,3-Dihydroxybiphenyl 1,2-Dioxygenase, domain 1"/>
    <property type="match status" value="1"/>
</dbReference>
<comment type="catalytic activity">
    <reaction evidence="5">
        <text>(R)-methylmalonyl-CoA = (S)-methylmalonyl-CoA</text>
        <dbReference type="Rhea" id="RHEA:20553"/>
        <dbReference type="ChEBI" id="CHEBI:57326"/>
        <dbReference type="ChEBI" id="CHEBI:57327"/>
        <dbReference type="EC" id="5.1.99.1"/>
    </reaction>
    <physiologicalReaction direction="right-to-left" evidence="5">
        <dbReference type="Rhea" id="RHEA:20555"/>
    </physiologicalReaction>
</comment>
<comment type="similarity">
    <text evidence="1">Belongs to the methylmalonyl-CoA epimerase family.</text>
</comment>
<dbReference type="GO" id="GO:0046872">
    <property type="term" value="F:metal ion binding"/>
    <property type="evidence" value="ECO:0007669"/>
    <property type="project" value="UniProtKB-KW"/>
</dbReference>
<dbReference type="NCBIfam" id="TIGR03081">
    <property type="entry name" value="metmalonyl_epim"/>
    <property type="match status" value="1"/>
</dbReference>
<dbReference type="OrthoDB" id="16820at2759"/>
<dbReference type="CDD" id="cd07249">
    <property type="entry name" value="MMCE"/>
    <property type="match status" value="1"/>
</dbReference>
<name>A0A5J4Z135_PORPP</name>
<protein>
    <recommendedName>
        <fullName evidence="8">Methylmalonyl-CoA epimerase, mitochondrial</fullName>
        <ecNumber evidence="7">5.1.99.1</ecNumber>
    </recommendedName>
    <alternativeName>
        <fullName evidence="9">DL-methylmalonyl-CoA racemase</fullName>
    </alternativeName>
</protein>
<keyword evidence="2" id="KW-0479">Metal-binding</keyword>
<comment type="caution">
    <text evidence="11">The sequence shown here is derived from an EMBL/GenBank/DDBJ whole genome shotgun (WGS) entry which is preliminary data.</text>
</comment>
<comment type="function">
    <text evidence="6">Methylmalonyl-CoA epimerase involved in propionyl-CoA metabolism.</text>
</comment>
<evidence type="ECO:0000256" key="1">
    <source>
        <dbReference type="ARBA" id="ARBA00009308"/>
    </source>
</evidence>
<keyword evidence="3" id="KW-0413">Isomerase</keyword>
<proteinExistence type="inferred from homology"/>
<dbReference type="Pfam" id="PF13669">
    <property type="entry name" value="Glyoxalase_4"/>
    <property type="match status" value="1"/>
</dbReference>
<dbReference type="PANTHER" id="PTHR43048">
    <property type="entry name" value="METHYLMALONYL-COA EPIMERASE"/>
    <property type="match status" value="1"/>
</dbReference>
<dbReference type="InterPro" id="IPR029068">
    <property type="entry name" value="Glyas_Bleomycin-R_OHBP_Dase"/>
</dbReference>
<organism evidence="11 12">
    <name type="scientific">Porphyridium purpureum</name>
    <name type="common">Red alga</name>
    <name type="synonym">Porphyridium cruentum</name>
    <dbReference type="NCBI Taxonomy" id="35688"/>
    <lineage>
        <taxon>Eukaryota</taxon>
        <taxon>Rhodophyta</taxon>
        <taxon>Bangiophyceae</taxon>
        <taxon>Porphyridiales</taxon>
        <taxon>Porphyridiaceae</taxon>
        <taxon>Porphyridium</taxon>
    </lineage>
</organism>
<evidence type="ECO:0000256" key="6">
    <source>
        <dbReference type="ARBA" id="ARBA00053742"/>
    </source>
</evidence>
<dbReference type="PROSITE" id="PS51819">
    <property type="entry name" value="VOC"/>
    <property type="match status" value="1"/>
</dbReference>
<dbReference type="FunFam" id="3.10.180.10:FF:000003">
    <property type="entry name" value="Methylmalonyl-CoA epimerase, mitochondrial"/>
    <property type="match status" value="1"/>
</dbReference>
<evidence type="ECO:0000256" key="5">
    <source>
        <dbReference type="ARBA" id="ARBA00050406"/>
    </source>
</evidence>
<feature type="domain" description="VOC" evidence="10">
    <location>
        <begin position="41"/>
        <end position="171"/>
    </location>
</feature>
<evidence type="ECO:0000256" key="7">
    <source>
        <dbReference type="ARBA" id="ARBA00066411"/>
    </source>
</evidence>
<evidence type="ECO:0000256" key="9">
    <source>
        <dbReference type="ARBA" id="ARBA00081771"/>
    </source>
</evidence>
<dbReference type="EC" id="5.1.99.1" evidence="7"/>
<evidence type="ECO:0000256" key="4">
    <source>
        <dbReference type="ARBA" id="ARBA00023285"/>
    </source>
</evidence>
<dbReference type="SUPFAM" id="SSF54593">
    <property type="entry name" value="Glyoxalase/Bleomycin resistance protein/Dihydroxybiphenyl dioxygenase"/>
    <property type="match status" value="1"/>
</dbReference>
<keyword evidence="12" id="KW-1185">Reference proteome</keyword>
<dbReference type="GO" id="GO:0005739">
    <property type="term" value="C:mitochondrion"/>
    <property type="evidence" value="ECO:0007669"/>
    <property type="project" value="TreeGrafter"/>
</dbReference>
<dbReference type="PANTHER" id="PTHR43048:SF3">
    <property type="entry name" value="METHYLMALONYL-COA EPIMERASE, MITOCHONDRIAL"/>
    <property type="match status" value="1"/>
</dbReference>
<dbReference type="InterPro" id="IPR017515">
    <property type="entry name" value="MeMalonyl-CoA_epimerase"/>
</dbReference>
<evidence type="ECO:0000256" key="2">
    <source>
        <dbReference type="ARBA" id="ARBA00022723"/>
    </source>
</evidence>
<dbReference type="Proteomes" id="UP000324585">
    <property type="component" value="Unassembled WGS sequence"/>
</dbReference>
<dbReference type="InterPro" id="IPR037523">
    <property type="entry name" value="VOC_core"/>
</dbReference>
<evidence type="ECO:0000313" key="12">
    <source>
        <dbReference type="Proteomes" id="UP000324585"/>
    </source>
</evidence>
<evidence type="ECO:0000259" key="10">
    <source>
        <dbReference type="PROSITE" id="PS51819"/>
    </source>
</evidence>